<evidence type="ECO:0000313" key="1">
    <source>
        <dbReference type="EMBL" id="KKL54292.1"/>
    </source>
</evidence>
<feature type="non-terminal residue" evidence="1">
    <location>
        <position position="1"/>
    </location>
</feature>
<name>A0A0F9FT62_9ZZZZ</name>
<dbReference type="EMBL" id="LAZR01031252">
    <property type="protein sequence ID" value="KKL54292.1"/>
    <property type="molecule type" value="Genomic_DNA"/>
</dbReference>
<sequence>EFGGNEDTDGCLHPGSVNFNELEKRIICVLEDRECVPAKREILPHTIINPVPVERSRASAWTWMRLDGLPINKE</sequence>
<organism evidence="1">
    <name type="scientific">marine sediment metagenome</name>
    <dbReference type="NCBI Taxonomy" id="412755"/>
    <lineage>
        <taxon>unclassified sequences</taxon>
        <taxon>metagenomes</taxon>
        <taxon>ecological metagenomes</taxon>
    </lineage>
</organism>
<protein>
    <submittedName>
        <fullName evidence="1">Uncharacterized protein</fullName>
    </submittedName>
</protein>
<gene>
    <name evidence="1" type="ORF">LCGC14_2266910</name>
</gene>
<dbReference type="AlphaFoldDB" id="A0A0F9FT62"/>
<comment type="caution">
    <text evidence="1">The sequence shown here is derived from an EMBL/GenBank/DDBJ whole genome shotgun (WGS) entry which is preliminary data.</text>
</comment>
<proteinExistence type="predicted"/>
<reference evidence="1" key="1">
    <citation type="journal article" date="2015" name="Nature">
        <title>Complex archaea that bridge the gap between prokaryotes and eukaryotes.</title>
        <authorList>
            <person name="Spang A."/>
            <person name="Saw J.H."/>
            <person name="Jorgensen S.L."/>
            <person name="Zaremba-Niedzwiedzka K."/>
            <person name="Martijn J."/>
            <person name="Lind A.E."/>
            <person name="van Eijk R."/>
            <person name="Schleper C."/>
            <person name="Guy L."/>
            <person name="Ettema T.J."/>
        </authorList>
    </citation>
    <scope>NUCLEOTIDE SEQUENCE</scope>
</reference>
<accession>A0A0F9FT62</accession>